<dbReference type="AlphaFoldDB" id="A0A7W7KCB1"/>
<dbReference type="SMART" id="SM00421">
    <property type="entry name" value="HTH_LUXR"/>
    <property type="match status" value="1"/>
</dbReference>
<dbReference type="Gene3D" id="1.10.10.10">
    <property type="entry name" value="Winged helix-like DNA-binding domain superfamily/Winged helix DNA-binding domain"/>
    <property type="match status" value="1"/>
</dbReference>
<reference evidence="5 6" key="1">
    <citation type="submission" date="2020-08" db="EMBL/GenBank/DDBJ databases">
        <title>Functional genomics of gut bacteria from endangered species of beetles.</title>
        <authorList>
            <person name="Carlos-Shanley C."/>
        </authorList>
    </citation>
    <scope>NUCLEOTIDE SEQUENCE [LARGE SCALE GENOMIC DNA]</scope>
    <source>
        <strain evidence="5 6">S00245</strain>
    </source>
</reference>
<evidence type="ECO:0000313" key="5">
    <source>
        <dbReference type="EMBL" id="MBB4860156.1"/>
    </source>
</evidence>
<sequence length="365" mass="39398">MALTSRDETDLLLPLFAGSSEAAPFSTFLERLRRRAAATFVAILIRPAHGGELTQLFVGPDIPRRARELGLDELNLADRIQYDRLRPGRVYSGDEFDDHDPVRQARRRRDMRKLGLTDERAVRLLDDPAASAWLVLASERPCTAADSALLSALAPYAALAVRAFVAAAHGALLDAAGRDALARAGSGWLVLDKAARLLAVAPTTERLLTRTFGHAPRLGERVREFGPAAERTLAEAADAFARQPGSADRAMLLLPEPRIEALLAPASPGSNGLLGRPALIAHLRQPRASSAARAEHLARLHDLPRREAELAVLLAQGQSLAEAGARMGLTLETTRNYSKRLFAKLGVRGQADAVRLVHESCAMLG</sequence>
<keyword evidence="1" id="KW-0805">Transcription regulation</keyword>
<dbReference type="PANTHER" id="PTHR43214:SF24">
    <property type="entry name" value="TRANSCRIPTIONAL REGULATORY PROTEIN NARL-RELATED"/>
    <property type="match status" value="1"/>
</dbReference>
<evidence type="ECO:0000313" key="6">
    <source>
        <dbReference type="Proteomes" id="UP000555448"/>
    </source>
</evidence>
<dbReference type="Pfam" id="PF00196">
    <property type="entry name" value="GerE"/>
    <property type="match status" value="1"/>
</dbReference>
<dbReference type="GO" id="GO:0003677">
    <property type="term" value="F:DNA binding"/>
    <property type="evidence" value="ECO:0007669"/>
    <property type="project" value="UniProtKB-KW"/>
</dbReference>
<dbReference type="CDD" id="cd06170">
    <property type="entry name" value="LuxR_C_like"/>
    <property type="match status" value="1"/>
</dbReference>
<protein>
    <submittedName>
        <fullName evidence="5">DNA-binding CsgD family transcriptional regulator</fullName>
    </submittedName>
</protein>
<gene>
    <name evidence="5" type="ORF">HNO88_003497</name>
</gene>
<dbReference type="InterPro" id="IPR016032">
    <property type="entry name" value="Sig_transdc_resp-reg_C-effctor"/>
</dbReference>
<dbReference type="PANTHER" id="PTHR43214">
    <property type="entry name" value="TWO-COMPONENT RESPONSE REGULATOR"/>
    <property type="match status" value="1"/>
</dbReference>
<dbReference type="PROSITE" id="PS50043">
    <property type="entry name" value="HTH_LUXR_2"/>
    <property type="match status" value="1"/>
</dbReference>
<dbReference type="Proteomes" id="UP000555448">
    <property type="component" value="Unassembled WGS sequence"/>
</dbReference>
<evidence type="ECO:0000256" key="1">
    <source>
        <dbReference type="ARBA" id="ARBA00023015"/>
    </source>
</evidence>
<feature type="domain" description="HTH luxR-type" evidence="4">
    <location>
        <begin position="296"/>
        <end position="361"/>
    </location>
</feature>
<keyword evidence="3" id="KW-0804">Transcription</keyword>
<dbReference type="InterPro" id="IPR039420">
    <property type="entry name" value="WalR-like"/>
</dbReference>
<dbReference type="RefSeq" id="WP_184248388.1">
    <property type="nucleotide sequence ID" value="NZ_JACHLR010000017.1"/>
</dbReference>
<dbReference type="InterPro" id="IPR036388">
    <property type="entry name" value="WH-like_DNA-bd_sf"/>
</dbReference>
<dbReference type="InterPro" id="IPR000792">
    <property type="entry name" value="Tscrpt_reg_LuxR_C"/>
</dbReference>
<evidence type="ECO:0000256" key="3">
    <source>
        <dbReference type="ARBA" id="ARBA00023163"/>
    </source>
</evidence>
<keyword evidence="2 5" id="KW-0238">DNA-binding</keyword>
<comment type="caution">
    <text evidence="5">The sequence shown here is derived from an EMBL/GenBank/DDBJ whole genome shotgun (WGS) entry which is preliminary data.</text>
</comment>
<evidence type="ECO:0000256" key="2">
    <source>
        <dbReference type="ARBA" id="ARBA00023125"/>
    </source>
</evidence>
<dbReference type="GO" id="GO:0006355">
    <property type="term" value="P:regulation of DNA-templated transcription"/>
    <property type="evidence" value="ECO:0007669"/>
    <property type="project" value="InterPro"/>
</dbReference>
<organism evidence="5 6">
    <name type="scientific">Novosphingobium chloroacetimidivorans</name>
    <dbReference type="NCBI Taxonomy" id="1428314"/>
    <lineage>
        <taxon>Bacteria</taxon>
        <taxon>Pseudomonadati</taxon>
        <taxon>Pseudomonadota</taxon>
        <taxon>Alphaproteobacteria</taxon>
        <taxon>Sphingomonadales</taxon>
        <taxon>Sphingomonadaceae</taxon>
        <taxon>Novosphingobium</taxon>
    </lineage>
</organism>
<keyword evidence="6" id="KW-1185">Reference proteome</keyword>
<dbReference type="SUPFAM" id="SSF46894">
    <property type="entry name" value="C-terminal effector domain of the bipartite response regulators"/>
    <property type="match status" value="1"/>
</dbReference>
<name>A0A7W7KCB1_9SPHN</name>
<dbReference type="EMBL" id="JACHLR010000017">
    <property type="protein sequence ID" value="MBB4860156.1"/>
    <property type="molecule type" value="Genomic_DNA"/>
</dbReference>
<proteinExistence type="predicted"/>
<accession>A0A7W7KCB1</accession>
<evidence type="ECO:0000259" key="4">
    <source>
        <dbReference type="PROSITE" id="PS50043"/>
    </source>
</evidence>